<accession>A0ABQ3UTW7</accession>
<feature type="transmembrane region" description="Helical" evidence="2">
    <location>
        <begin position="130"/>
        <end position="151"/>
    </location>
</feature>
<organism evidence="3 4">
    <name type="scientific">Ktedonobacter robiniae</name>
    <dbReference type="NCBI Taxonomy" id="2778365"/>
    <lineage>
        <taxon>Bacteria</taxon>
        <taxon>Bacillati</taxon>
        <taxon>Chloroflexota</taxon>
        <taxon>Ktedonobacteria</taxon>
        <taxon>Ktedonobacterales</taxon>
        <taxon>Ktedonobacteraceae</taxon>
        <taxon>Ktedonobacter</taxon>
    </lineage>
</organism>
<name>A0ABQ3UTW7_9CHLR</name>
<protein>
    <recommendedName>
        <fullName evidence="5">Phosphatidic acid phosphatase type 2/haloperoxidase domain-containing protein</fullName>
    </recommendedName>
</protein>
<evidence type="ECO:0008006" key="5">
    <source>
        <dbReference type="Google" id="ProtNLM"/>
    </source>
</evidence>
<feature type="transmembrane region" description="Helical" evidence="2">
    <location>
        <begin position="197"/>
        <end position="218"/>
    </location>
</feature>
<keyword evidence="2" id="KW-0472">Membrane</keyword>
<evidence type="ECO:0000256" key="1">
    <source>
        <dbReference type="SAM" id="MobiDB-lite"/>
    </source>
</evidence>
<keyword evidence="2" id="KW-0812">Transmembrane</keyword>
<evidence type="ECO:0000313" key="4">
    <source>
        <dbReference type="Proteomes" id="UP000654345"/>
    </source>
</evidence>
<feature type="transmembrane region" description="Helical" evidence="2">
    <location>
        <begin position="158"/>
        <end position="185"/>
    </location>
</feature>
<dbReference type="EMBL" id="BNJG01000002">
    <property type="protein sequence ID" value="GHO56148.1"/>
    <property type="molecule type" value="Genomic_DNA"/>
</dbReference>
<sequence>MKARMKKRSTLLEEKYPRSEPTPLPIGPGKWGAKVISEVANPLLVALPTFLLVALATAPDVLHALLWWGIAVLGISLAPLLFIWQGVRRGRYSDHHVSKREQRRVPLLFGLACMVLAFVLLLFLHASLPLLATVTATLVAVAVAAVITQYWKISLHLVGIAGAVTVCCLLWGPLCLFLSPLVVLVGWARWRLHAHTWFQALAGTILAVSVTLLMYRLFGLV</sequence>
<proteinExistence type="predicted"/>
<evidence type="ECO:0000313" key="3">
    <source>
        <dbReference type="EMBL" id="GHO56148.1"/>
    </source>
</evidence>
<keyword evidence="2" id="KW-1133">Transmembrane helix</keyword>
<evidence type="ECO:0000256" key="2">
    <source>
        <dbReference type="SAM" id="Phobius"/>
    </source>
</evidence>
<keyword evidence="4" id="KW-1185">Reference proteome</keyword>
<feature type="region of interest" description="Disordered" evidence="1">
    <location>
        <begin position="1"/>
        <end position="21"/>
    </location>
</feature>
<feature type="transmembrane region" description="Helical" evidence="2">
    <location>
        <begin position="105"/>
        <end position="124"/>
    </location>
</feature>
<feature type="transmembrane region" description="Helical" evidence="2">
    <location>
        <begin position="39"/>
        <end position="58"/>
    </location>
</feature>
<gene>
    <name evidence="3" type="ORF">KSB_46230</name>
</gene>
<comment type="caution">
    <text evidence="3">The sequence shown here is derived from an EMBL/GenBank/DDBJ whole genome shotgun (WGS) entry which is preliminary data.</text>
</comment>
<dbReference type="Proteomes" id="UP000654345">
    <property type="component" value="Unassembled WGS sequence"/>
</dbReference>
<reference evidence="3 4" key="1">
    <citation type="journal article" date="2021" name="Int. J. Syst. Evol. Microbiol.">
        <title>Reticulibacter mediterranei gen. nov., sp. nov., within the new family Reticulibacteraceae fam. nov., and Ktedonospora formicarum gen. nov., sp. nov., Ktedonobacter robiniae sp. nov., Dictyobacter formicarum sp. nov. and Dictyobacter arantiisoli sp. nov., belonging to the class Ktedonobacteria.</title>
        <authorList>
            <person name="Yabe S."/>
            <person name="Zheng Y."/>
            <person name="Wang C.M."/>
            <person name="Sakai Y."/>
            <person name="Abe K."/>
            <person name="Yokota A."/>
            <person name="Donadio S."/>
            <person name="Cavaletti L."/>
            <person name="Monciardini P."/>
        </authorList>
    </citation>
    <scope>NUCLEOTIDE SEQUENCE [LARGE SCALE GENOMIC DNA]</scope>
    <source>
        <strain evidence="3 4">SOSP1-30</strain>
    </source>
</reference>
<feature type="transmembrane region" description="Helical" evidence="2">
    <location>
        <begin position="64"/>
        <end position="84"/>
    </location>
</feature>